<dbReference type="InterPro" id="IPR050266">
    <property type="entry name" value="AB_hydrolase_sf"/>
</dbReference>
<dbReference type="Gene3D" id="3.40.50.1820">
    <property type="entry name" value="alpha/beta hydrolase"/>
    <property type="match status" value="1"/>
</dbReference>
<protein>
    <submittedName>
        <fullName evidence="2">Alpha/beta hydrolase</fullName>
    </submittedName>
</protein>
<dbReference type="PRINTS" id="PR00111">
    <property type="entry name" value="ABHYDROLASE"/>
</dbReference>
<evidence type="ECO:0000313" key="3">
    <source>
        <dbReference type="Proteomes" id="UP000675940"/>
    </source>
</evidence>
<dbReference type="InterPro" id="IPR029058">
    <property type="entry name" value="AB_hydrolase_fold"/>
</dbReference>
<dbReference type="AlphaFoldDB" id="A0A940MM00"/>
<dbReference type="GO" id="GO:0016787">
    <property type="term" value="F:hydrolase activity"/>
    <property type="evidence" value="ECO:0007669"/>
    <property type="project" value="UniProtKB-KW"/>
</dbReference>
<dbReference type="GO" id="GO:0016020">
    <property type="term" value="C:membrane"/>
    <property type="evidence" value="ECO:0007669"/>
    <property type="project" value="TreeGrafter"/>
</dbReference>
<gene>
    <name evidence="2" type="ORF">J5474_05895</name>
</gene>
<dbReference type="Pfam" id="PF00561">
    <property type="entry name" value="Abhydrolase_1"/>
    <property type="match status" value="1"/>
</dbReference>
<organism evidence="2 3">
    <name type="scientific">Sagittula salina</name>
    <dbReference type="NCBI Taxonomy" id="2820268"/>
    <lineage>
        <taxon>Bacteria</taxon>
        <taxon>Pseudomonadati</taxon>
        <taxon>Pseudomonadota</taxon>
        <taxon>Alphaproteobacteria</taxon>
        <taxon>Rhodobacterales</taxon>
        <taxon>Roseobacteraceae</taxon>
        <taxon>Sagittula</taxon>
    </lineage>
</organism>
<feature type="domain" description="AB hydrolase-1" evidence="1">
    <location>
        <begin position="56"/>
        <end position="294"/>
    </location>
</feature>
<dbReference type="PANTHER" id="PTHR43798">
    <property type="entry name" value="MONOACYLGLYCEROL LIPASE"/>
    <property type="match status" value="1"/>
</dbReference>
<dbReference type="Proteomes" id="UP000675940">
    <property type="component" value="Unassembled WGS sequence"/>
</dbReference>
<dbReference type="SUPFAM" id="SSF53474">
    <property type="entry name" value="alpha/beta-Hydrolases"/>
    <property type="match status" value="1"/>
</dbReference>
<dbReference type="EMBL" id="JAGISH010000002">
    <property type="protein sequence ID" value="MBP0482023.1"/>
    <property type="molecule type" value="Genomic_DNA"/>
</dbReference>
<sequence length="314" mass="34533">MWESLLAVPALGWGLSHLVATARERRAERDFPPEGDFVTVSGSRVHYVQRGSGPDVVLIHGMSGNLRDMTFQFVDRLAERYRVTAFDRPGMGYTDRLHDAGETLVEQAALLSSAARRLGLERPVVMGQSYGGSVALAWAVAFPETLSALVLTASPSHPWDGGMSRLYRVNSHPLWGPLAIPFEAAWVTRAFVRRATASVFAPQMMPDGYADHIGAALTVRRRALRANALHRWGLLDQIRELEPRYADLAMPIEMVHGTADDTVFIDIHSARLADRLPHAHLTVLEGIGHMPHHVRQGAVIEAINRAHARASSGV</sequence>
<comment type="caution">
    <text evidence="2">The sequence shown here is derived from an EMBL/GenBank/DDBJ whole genome shotgun (WGS) entry which is preliminary data.</text>
</comment>
<evidence type="ECO:0000259" key="1">
    <source>
        <dbReference type="Pfam" id="PF00561"/>
    </source>
</evidence>
<proteinExistence type="predicted"/>
<accession>A0A940MM00</accession>
<evidence type="ECO:0000313" key="2">
    <source>
        <dbReference type="EMBL" id="MBP0482023.1"/>
    </source>
</evidence>
<keyword evidence="2" id="KW-0378">Hydrolase</keyword>
<reference evidence="2" key="1">
    <citation type="submission" date="2021-03" db="EMBL/GenBank/DDBJ databases">
        <title>Sagittula salina sp. nov. strain M10.9X isolated from the marine waste.</title>
        <authorList>
            <person name="Satari L."/>
            <person name="Molina-Menor E."/>
            <person name="Vidal-Verdu A."/>
            <person name="Pascual J."/>
            <person name="Pereto J."/>
            <person name="Porcar M."/>
        </authorList>
    </citation>
    <scope>NUCLEOTIDE SEQUENCE</scope>
    <source>
        <strain evidence="2">M10.9X</strain>
    </source>
</reference>
<dbReference type="InterPro" id="IPR000073">
    <property type="entry name" value="AB_hydrolase_1"/>
</dbReference>
<keyword evidence="3" id="KW-1185">Reference proteome</keyword>
<name>A0A940MM00_9RHOB</name>
<dbReference type="PANTHER" id="PTHR43798:SF24">
    <property type="entry name" value="CIS-3-ALKYL-4-ALKYLOXETAN-2-ONE DECARBOXYLASE"/>
    <property type="match status" value="1"/>
</dbReference>
<dbReference type="RefSeq" id="WP_209359866.1">
    <property type="nucleotide sequence ID" value="NZ_JAGISH010000002.1"/>
</dbReference>